<keyword evidence="10" id="KW-1185">Reference proteome</keyword>
<dbReference type="InterPro" id="IPR027359">
    <property type="entry name" value="Volt_channel_dom_sf"/>
</dbReference>
<evidence type="ECO:0000313" key="9">
    <source>
        <dbReference type="EMBL" id="KAL3273056.1"/>
    </source>
</evidence>
<evidence type="ECO:0000256" key="4">
    <source>
        <dbReference type="ARBA" id="ARBA00022989"/>
    </source>
</evidence>
<feature type="domain" description="Ion transport" evidence="8">
    <location>
        <begin position="431"/>
        <end position="573"/>
    </location>
</feature>
<dbReference type="PANTHER" id="PTHR10037:SF230">
    <property type="entry name" value="CA[2+]-CHANNEL PROTEIN ALPHA[[1]] SUBUNIT T, ISOFORM F"/>
    <property type="match status" value="1"/>
</dbReference>
<dbReference type="Gene3D" id="1.10.287.70">
    <property type="match status" value="1"/>
</dbReference>
<gene>
    <name evidence="9" type="ORF">HHI36_014511</name>
</gene>
<organism evidence="9 10">
    <name type="scientific">Cryptolaemus montrouzieri</name>
    <dbReference type="NCBI Taxonomy" id="559131"/>
    <lineage>
        <taxon>Eukaryota</taxon>
        <taxon>Metazoa</taxon>
        <taxon>Ecdysozoa</taxon>
        <taxon>Arthropoda</taxon>
        <taxon>Hexapoda</taxon>
        <taxon>Insecta</taxon>
        <taxon>Pterygota</taxon>
        <taxon>Neoptera</taxon>
        <taxon>Endopterygota</taxon>
        <taxon>Coleoptera</taxon>
        <taxon>Polyphaga</taxon>
        <taxon>Cucujiformia</taxon>
        <taxon>Coccinelloidea</taxon>
        <taxon>Coccinellidae</taxon>
        <taxon>Scymninae</taxon>
        <taxon>Scymnini</taxon>
        <taxon>Cryptolaemus</taxon>
    </lineage>
</organism>
<keyword evidence="3" id="KW-0677">Repeat</keyword>
<dbReference type="PANTHER" id="PTHR10037">
    <property type="entry name" value="VOLTAGE-GATED CATION CHANNEL CALCIUM AND SODIUM"/>
    <property type="match status" value="1"/>
</dbReference>
<dbReference type="InterPro" id="IPR005445">
    <property type="entry name" value="VDCC_T_a1"/>
</dbReference>
<keyword evidence="2 7" id="KW-0812">Transmembrane</keyword>
<keyword evidence="4 7" id="KW-1133">Transmembrane helix</keyword>
<feature type="transmembrane region" description="Helical" evidence="7">
    <location>
        <begin position="549"/>
        <end position="573"/>
    </location>
</feature>
<reference evidence="9 10" key="1">
    <citation type="journal article" date="2021" name="BMC Biol.">
        <title>Horizontally acquired antibacterial genes associated with adaptive radiation of ladybird beetles.</title>
        <authorList>
            <person name="Li H.S."/>
            <person name="Tang X.F."/>
            <person name="Huang Y.H."/>
            <person name="Xu Z.Y."/>
            <person name="Chen M.L."/>
            <person name="Du X.Y."/>
            <person name="Qiu B.Y."/>
            <person name="Chen P.T."/>
            <person name="Zhang W."/>
            <person name="Slipinski A."/>
            <person name="Escalona H.E."/>
            <person name="Waterhouse R.M."/>
            <person name="Zwick A."/>
            <person name="Pang H."/>
        </authorList>
    </citation>
    <scope>NUCLEOTIDE SEQUENCE [LARGE SCALE GENOMIC DNA]</scope>
    <source>
        <strain evidence="9">SYSU2018</strain>
    </source>
</reference>
<dbReference type="GO" id="GO:0016020">
    <property type="term" value="C:membrane"/>
    <property type="evidence" value="ECO:0007669"/>
    <property type="project" value="UniProtKB-SubCell"/>
</dbReference>
<dbReference type="PRINTS" id="PR01629">
    <property type="entry name" value="TVDCCALPHA1"/>
</dbReference>
<comment type="caution">
    <text evidence="9">The sequence shown here is derived from an EMBL/GenBank/DDBJ whole genome shotgun (WGS) entry which is preliminary data.</text>
</comment>
<evidence type="ECO:0000259" key="8">
    <source>
        <dbReference type="Pfam" id="PF00520"/>
    </source>
</evidence>
<sequence length="574" mass="65587">MNFMKKAGFDSHFGLVSHKCIVRNVTLLEHILNTSITVRTYTIIKYFFFQIGSFFMINLCLVVIATQFSETKKREMERMRLERARFQSSSTLASSTNNSEPTSCYAEIVKYIAHLWRRTKRKAFKKIRLWKMRRDQGKDQKIVAGETIRLNSVKKHHPNCLRLKLLHQQSSVSTNRTVSRTSSVCLHEYAAKDNRNNGDEVELPTVSRKPGLLRVPSISNQDVSINNNESSTNLLAPSVPLNNRRRSSVMFSDVILRHGENSTPPSSSTNLLSVNIDRKNVCQSEKTTQTGDGDIWQVAPLQNQQIQIQNQRQQTQECCNLTNGETMTCQELLALVGGMNAALPTGPIVLDTFFSSLSNGINRQKSIEDSTYSTQFLEDDFSCCQDLWHCEAEYRNETRSRCYICSCLVLKGTFKLARLLRNKIKDLVESKYFQQGILLAILINTLSMGIEYHEQPDILTHVVEVSNIIFSAIFAVEMLLKVIAEGPFGYISNGFNVFDGVIVILSAIEICQKYMGESHMDSGLSVLRTFRLLRILKLVRFMPNLRRQLFVMLRTMDNVAIFFSLLILFIFIFR</sequence>
<evidence type="ECO:0000313" key="10">
    <source>
        <dbReference type="Proteomes" id="UP001516400"/>
    </source>
</evidence>
<dbReference type="Gene3D" id="1.20.120.350">
    <property type="entry name" value="Voltage-gated potassium channels. Chain C"/>
    <property type="match status" value="1"/>
</dbReference>
<dbReference type="Proteomes" id="UP001516400">
    <property type="component" value="Unassembled WGS sequence"/>
</dbReference>
<dbReference type="AlphaFoldDB" id="A0ABD2N423"/>
<dbReference type="EMBL" id="JABFTP020000062">
    <property type="protein sequence ID" value="KAL3273056.1"/>
    <property type="molecule type" value="Genomic_DNA"/>
</dbReference>
<feature type="transmembrane region" description="Helical" evidence="7">
    <location>
        <begin position="47"/>
        <end position="69"/>
    </location>
</feature>
<keyword evidence="6" id="KW-0325">Glycoprotein</keyword>
<dbReference type="InterPro" id="IPR043203">
    <property type="entry name" value="VGCC_Ca_Na"/>
</dbReference>
<comment type="subcellular location">
    <subcellularLocation>
        <location evidence="1">Membrane</location>
        <topology evidence="1">Multi-pass membrane protein</topology>
    </subcellularLocation>
</comment>
<dbReference type="FunFam" id="1.20.120.350:FF:000007">
    <property type="entry name" value="Voltage-dependent T-type calcium channel subunit alpha"/>
    <property type="match status" value="1"/>
</dbReference>
<name>A0ABD2N423_9CUCU</name>
<accession>A0ABD2N423</accession>
<evidence type="ECO:0000256" key="2">
    <source>
        <dbReference type="ARBA" id="ARBA00022692"/>
    </source>
</evidence>
<dbReference type="Pfam" id="PF00520">
    <property type="entry name" value="Ion_trans"/>
    <property type="match status" value="1"/>
</dbReference>
<evidence type="ECO:0000256" key="7">
    <source>
        <dbReference type="SAM" id="Phobius"/>
    </source>
</evidence>
<dbReference type="InterPro" id="IPR005821">
    <property type="entry name" value="Ion_trans_dom"/>
</dbReference>
<proteinExistence type="predicted"/>
<evidence type="ECO:0000256" key="1">
    <source>
        <dbReference type="ARBA" id="ARBA00004141"/>
    </source>
</evidence>
<evidence type="ECO:0000256" key="5">
    <source>
        <dbReference type="ARBA" id="ARBA00023136"/>
    </source>
</evidence>
<evidence type="ECO:0000256" key="6">
    <source>
        <dbReference type="ARBA" id="ARBA00023180"/>
    </source>
</evidence>
<protein>
    <recommendedName>
        <fullName evidence="8">Ion transport domain-containing protein</fullName>
    </recommendedName>
</protein>
<evidence type="ECO:0000256" key="3">
    <source>
        <dbReference type="ARBA" id="ARBA00022737"/>
    </source>
</evidence>
<dbReference type="SUPFAM" id="SSF81324">
    <property type="entry name" value="Voltage-gated potassium channels"/>
    <property type="match status" value="1"/>
</dbReference>
<keyword evidence="5 7" id="KW-0472">Membrane</keyword>